<dbReference type="EMBL" id="BK015825">
    <property type="protein sequence ID" value="DAE26986.1"/>
    <property type="molecule type" value="Genomic_DNA"/>
</dbReference>
<reference evidence="1" key="1">
    <citation type="journal article" date="2021" name="Proc. Natl. Acad. Sci. U.S.A.">
        <title>A Catalog of Tens of Thousands of Viruses from Human Metagenomes Reveals Hidden Associations with Chronic Diseases.</title>
        <authorList>
            <person name="Tisza M.J."/>
            <person name="Buck C.B."/>
        </authorList>
    </citation>
    <scope>NUCLEOTIDE SEQUENCE</scope>
    <source>
        <strain evidence="1">CtVE78</strain>
    </source>
</reference>
<protein>
    <submittedName>
        <fullName evidence="1">Uncharacterized protein</fullName>
    </submittedName>
</protein>
<accession>A0A8S5R759</accession>
<proteinExistence type="predicted"/>
<organism evidence="1">
    <name type="scientific">virus sp. ctVE78</name>
    <dbReference type="NCBI Taxonomy" id="2826804"/>
    <lineage>
        <taxon>Viruses</taxon>
    </lineage>
</organism>
<name>A0A8S5R759_9VIRU</name>
<evidence type="ECO:0000313" key="1">
    <source>
        <dbReference type="EMBL" id="DAE26986.1"/>
    </source>
</evidence>
<sequence length="163" mass="18677">MKTNEKKTYHYNVLGGVTPADHNIQYDLDVLVSDTDRGNYHRGVARLEIENKKSFREYLEDISGHYVEGVDSWQTAHEYLVDLLQAMMVELVKRTGIEPPKEYTAIINESYADGTFIDYWMDYDPEDGSVQIGLDPAKEIKDKVLSRDALKQMLSVRAEDLLG</sequence>